<keyword evidence="2" id="KW-1185">Reference proteome</keyword>
<dbReference type="EMBL" id="CM016553">
    <property type="protein sequence ID" value="TKW35483.1"/>
    <property type="molecule type" value="Genomic_DNA"/>
</dbReference>
<protein>
    <submittedName>
        <fullName evidence="1">Uncharacterized protein</fullName>
    </submittedName>
</protein>
<dbReference type="Proteomes" id="UP000298652">
    <property type="component" value="Chromosome 2"/>
</dbReference>
<sequence length="194" mass="21140">MKKKKRRRFESPQVSVLHDHEESANSICLAAPIAVGPLRTLGPPARSGARSLDRRIAPPPARAAACAARWECESTSATTGGRQHHLNLGMEREKERTELCSAKVWTTNRIRPPASALPLLPPIDFQSSLPPWPLTTLSRATSSRGSALTEPKNDGLLAAGKTSIRRNQIHSPSLCSFCGWMGEREREIAMGMTG</sequence>
<dbReference type="AlphaFoldDB" id="A0A4U6W2E2"/>
<evidence type="ECO:0000313" key="1">
    <source>
        <dbReference type="EMBL" id="TKW35483.1"/>
    </source>
</evidence>
<proteinExistence type="predicted"/>
<dbReference type="Gramene" id="TKW35483">
    <property type="protein sequence ID" value="TKW35483"/>
    <property type="gene ID" value="SEVIR_2G375750v2"/>
</dbReference>
<organism evidence="1 2">
    <name type="scientific">Setaria viridis</name>
    <name type="common">Green bristlegrass</name>
    <name type="synonym">Setaria italica subsp. viridis</name>
    <dbReference type="NCBI Taxonomy" id="4556"/>
    <lineage>
        <taxon>Eukaryota</taxon>
        <taxon>Viridiplantae</taxon>
        <taxon>Streptophyta</taxon>
        <taxon>Embryophyta</taxon>
        <taxon>Tracheophyta</taxon>
        <taxon>Spermatophyta</taxon>
        <taxon>Magnoliopsida</taxon>
        <taxon>Liliopsida</taxon>
        <taxon>Poales</taxon>
        <taxon>Poaceae</taxon>
        <taxon>PACMAD clade</taxon>
        <taxon>Panicoideae</taxon>
        <taxon>Panicodae</taxon>
        <taxon>Paniceae</taxon>
        <taxon>Cenchrinae</taxon>
        <taxon>Setaria</taxon>
    </lineage>
</organism>
<accession>A0A4U6W2E2</accession>
<reference evidence="1" key="1">
    <citation type="submission" date="2019-03" db="EMBL/GenBank/DDBJ databases">
        <title>WGS assembly of Setaria viridis.</title>
        <authorList>
            <person name="Huang P."/>
            <person name="Jenkins J."/>
            <person name="Grimwood J."/>
            <person name="Barry K."/>
            <person name="Healey A."/>
            <person name="Mamidi S."/>
            <person name="Sreedasyam A."/>
            <person name="Shu S."/>
            <person name="Feldman M."/>
            <person name="Wu J."/>
            <person name="Yu Y."/>
            <person name="Chen C."/>
            <person name="Johnson J."/>
            <person name="Rokhsar D."/>
            <person name="Baxter I."/>
            <person name="Schmutz J."/>
            <person name="Brutnell T."/>
            <person name="Kellogg E."/>
        </authorList>
    </citation>
    <scope>NUCLEOTIDE SEQUENCE [LARGE SCALE GENOMIC DNA]</scope>
</reference>
<evidence type="ECO:0000313" key="2">
    <source>
        <dbReference type="Proteomes" id="UP000298652"/>
    </source>
</evidence>
<gene>
    <name evidence="1" type="ORF">SEVIR_2G375750v2</name>
</gene>
<name>A0A4U6W2E2_SETVI</name>